<name>A0A834THK9_9FABA</name>
<comment type="caution">
    <text evidence="1">The sequence shown here is derived from an EMBL/GenBank/DDBJ whole genome shotgun (WGS) entry which is preliminary data.</text>
</comment>
<dbReference type="Proteomes" id="UP000634136">
    <property type="component" value="Unassembled WGS sequence"/>
</dbReference>
<dbReference type="AlphaFoldDB" id="A0A834THK9"/>
<evidence type="ECO:0000313" key="1">
    <source>
        <dbReference type="EMBL" id="KAF7821171.1"/>
    </source>
</evidence>
<accession>A0A834THK9</accession>
<organism evidence="1 2">
    <name type="scientific">Senna tora</name>
    <dbReference type="NCBI Taxonomy" id="362788"/>
    <lineage>
        <taxon>Eukaryota</taxon>
        <taxon>Viridiplantae</taxon>
        <taxon>Streptophyta</taxon>
        <taxon>Embryophyta</taxon>
        <taxon>Tracheophyta</taxon>
        <taxon>Spermatophyta</taxon>
        <taxon>Magnoliopsida</taxon>
        <taxon>eudicotyledons</taxon>
        <taxon>Gunneridae</taxon>
        <taxon>Pentapetalae</taxon>
        <taxon>rosids</taxon>
        <taxon>fabids</taxon>
        <taxon>Fabales</taxon>
        <taxon>Fabaceae</taxon>
        <taxon>Caesalpinioideae</taxon>
        <taxon>Cassia clade</taxon>
        <taxon>Senna</taxon>
    </lineage>
</organism>
<keyword evidence="2" id="KW-1185">Reference proteome</keyword>
<reference evidence="1" key="1">
    <citation type="submission" date="2020-09" db="EMBL/GenBank/DDBJ databases">
        <title>Genome-Enabled Discovery of Anthraquinone Biosynthesis in Senna tora.</title>
        <authorList>
            <person name="Kang S.-H."/>
            <person name="Pandey R.P."/>
            <person name="Lee C.-M."/>
            <person name="Sim J.-S."/>
            <person name="Jeong J.-T."/>
            <person name="Choi B.-S."/>
            <person name="Jung M."/>
            <person name="Ginzburg D."/>
            <person name="Zhao K."/>
            <person name="Won S.Y."/>
            <person name="Oh T.-J."/>
            <person name="Yu Y."/>
            <person name="Kim N.-H."/>
            <person name="Lee O.R."/>
            <person name="Lee T.-H."/>
            <person name="Bashyal P."/>
            <person name="Kim T.-S."/>
            <person name="Lee W.-H."/>
            <person name="Kawkins C."/>
            <person name="Kim C.-K."/>
            <person name="Kim J.S."/>
            <person name="Ahn B.O."/>
            <person name="Rhee S.Y."/>
            <person name="Sohng J.K."/>
        </authorList>
    </citation>
    <scope>NUCLEOTIDE SEQUENCE</scope>
    <source>
        <tissue evidence="1">Leaf</tissue>
    </source>
</reference>
<proteinExistence type="predicted"/>
<dbReference type="EMBL" id="JAAIUW010000008">
    <property type="protein sequence ID" value="KAF7821171.1"/>
    <property type="molecule type" value="Genomic_DNA"/>
</dbReference>
<gene>
    <name evidence="1" type="ORF">G2W53_026626</name>
</gene>
<protein>
    <submittedName>
        <fullName evidence="1">Uncharacterized protein</fullName>
    </submittedName>
</protein>
<evidence type="ECO:0000313" key="2">
    <source>
        <dbReference type="Proteomes" id="UP000634136"/>
    </source>
</evidence>
<sequence>MAMTKTIEIMASIDYLEAVAILEIMQLAKIMSYNCLVIESD</sequence>